<dbReference type="OrthoDB" id="2429113at2"/>
<organism evidence="2 3">
    <name type="scientific">Ornithinibacillus halophilus</name>
    <dbReference type="NCBI Taxonomy" id="930117"/>
    <lineage>
        <taxon>Bacteria</taxon>
        <taxon>Bacillati</taxon>
        <taxon>Bacillota</taxon>
        <taxon>Bacilli</taxon>
        <taxon>Bacillales</taxon>
        <taxon>Bacillaceae</taxon>
        <taxon>Ornithinibacillus</taxon>
    </lineage>
</organism>
<dbReference type="Proteomes" id="UP000183988">
    <property type="component" value="Unassembled WGS sequence"/>
</dbReference>
<feature type="transmembrane region" description="Helical" evidence="1">
    <location>
        <begin position="90"/>
        <end position="112"/>
    </location>
</feature>
<keyword evidence="1" id="KW-0812">Transmembrane</keyword>
<feature type="transmembrane region" description="Helical" evidence="1">
    <location>
        <begin position="20"/>
        <end position="44"/>
    </location>
</feature>
<proteinExistence type="predicted"/>
<protein>
    <recommendedName>
        <fullName evidence="4">DUF3278 domain-containing protein</fullName>
    </recommendedName>
</protein>
<keyword evidence="1" id="KW-1133">Transmembrane helix</keyword>
<evidence type="ECO:0008006" key="4">
    <source>
        <dbReference type="Google" id="ProtNLM"/>
    </source>
</evidence>
<gene>
    <name evidence="2" type="ORF">SAMN05216225_106011</name>
</gene>
<dbReference type="RefSeq" id="WP_084063381.1">
    <property type="nucleotide sequence ID" value="NZ_FQVW01000060.1"/>
</dbReference>
<feature type="transmembrane region" description="Helical" evidence="1">
    <location>
        <begin position="118"/>
        <end position="140"/>
    </location>
</feature>
<dbReference type="STRING" id="930117.SAMN05216225_106011"/>
<name>A0A1M5MKM0_9BACI</name>
<evidence type="ECO:0000313" key="2">
    <source>
        <dbReference type="EMBL" id="SHG77582.1"/>
    </source>
</evidence>
<sequence>MKSWISFLLPNDEYKKKRMLYFFSEGSIILLLTLVGMSILNNYIDIKTEVSLLLAIAIFLSYISGRYIISGMEYTDVVTEGAYRKELKHIFVRTGGFASIFMLLYLVVTGIPNSQSEWIEIIALLLSVSLLWFITSYISLKRSYKKNKELL</sequence>
<keyword evidence="3" id="KW-1185">Reference proteome</keyword>
<evidence type="ECO:0000256" key="1">
    <source>
        <dbReference type="SAM" id="Phobius"/>
    </source>
</evidence>
<reference evidence="2 3" key="1">
    <citation type="submission" date="2016-11" db="EMBL/GenBank/DDBJ databases">
        <authorList>
            <person name="Jaros S."/>
            <person name="Januszkiewicz K."/>
            <person name="Wedrychowicz H."/>
        </authorList>
    </citation>
    <scope>NUCLEOTIDE SEQUENCE [LARGE SCALE GENOMIC DNA]</scope>
    <source>
        <strain evidence="2 3">IBRC-M 10683</strain>
    </source>
</reference>
<dbReference type="EMBL" id="FQVW01000060">
    <property type="protein sequence ID" value="SHG77582.1"/>
    <property type="molecule type" value="Genomic_DNA"/>
</dbReference>
<accession>A0A1M5MKM0</accession>
<dbReference type="AlphaFoldDB" id="A0A1M5MKM0"/>
<feature type="transmembrane region" description="Helical" evidence="1">
    <location>
        <begin position="50"/>
        <end position="69"/>
    </location>
</feature>
<keyword evidence="1" id="KW-0472">Membrane</keyword>
<evidence type="ECO:0000313" key="3">
    <source>
        <dbReference type="Proteomes" id="UP000183988"/>
    </source>
</evidence>